<feature type="transmembrane region" description="Helical" evidence="6">
    <location>
        <begin position="113"/>
        <end position="131"/>
    </location>
</feature>
<dbReference type="OrthoDB" id="824226at2"/>
<dbReference type="EMBL" id="VCBC01000008">
    <property type="protein sequence ID" value="TLU65093.1"/>
    <property type="molecule type" value="Genomic_DNA"/>
</dbReference>
<evidence type="ECO:0000313" key="8">
    <source>
        <dbReference type="Proteomes" id="UP000307790"/>
    </source>
</evidence>
<feature type="transmembrane region" description="Helical" evidence="6">
    <location>
        <begin position="287"/>
        <end position="310"/>
    </location>
</feature>
<evidence type="ECO:0000313" key="7">
    <source>
        <dbReference type="EMBL" id="TLU65093.1"/>
    </source>
</evidence>
<feature type="transmembrane region" description="Helical" evidence="6">
    <location>
        <begin position="175"/>
        <end position="194"/>
    </location>
</feature>
<evidence type="ECO:0000256" key="3">
    <source>
        <dbReference type="ARBA" id="ARBA00022692"/>
    </source>
</evidence>
<keyword evidence="2" id="KW-1003">Cell membrane</keyword>
<feature type="transmembrane region" description="Helical" evidence="6">
    <location>
        <begin position="215"/>
        <end position="235"/>
    </location>
</feature>
<feature type="transmembrane region" description="Helical" evidence="6">
    <location>
        <begin position="322"/>
        <end position="342"/>
    </location>
</feature>
<feature type="transmembrane region" description="Helical" evidence="6">
    <location>
        <begin position="82"/>
        <end position="107"/>
    </location>
</feature>
<feature type="transmembrane region" description="Helical" evidence="6">
    <location>
        <begin position="48"/>
        <end position="70"/>
    </location>
</feature>
<protein>
    <submittedName>
        <fullName evidence="7">Uncharacterized protein</fullName>
    </submittedName>
</protein>
<feature type="transmembrane region" description="Helical" evidence="6">
    <location>
        <begin position="255"/>
        <end position="275"/>
    </location>
</feature>
<comment type="caution">
    <text evidence="7">The sequence shown here is derived from an EMBL/GenBank/DDBJ whole genome shotgun (WGS) entry which is preliminary data.</text>
</comment>
<feature type="transmembrane region" description="Helical" evidence="6">
    <location>
        <begin position="358"/>
        <end position="377"/>
    </location>
</feature>
<evidence type="ECO:0000256" key="5">
    <source>
        <dbReference type="ARBA" id="ARBA00023136"/>
    </source>
</evidence>
<proteinExistence type="predicted"/>
<dbReference type="Proteomes" id="UP000307790">
    <property type="component" value="Unassembled WGS sequence"/>
</dbReference>
<dbReference type="AlphaFoldDB" id="A0A5R9IKV1"/>
<name>A0A5R9IKV1_9GAMM</name>
<comment type="subcellular location">
    <subcellularLocation>
        <location evidence="1">Cell membrane</location>
        <topology evidence="1">Multi-pass membrane protein</topology>
    </subcellularLocation>
</comment>
<feature type="transmembrane region" description="Helical" evidence="6">
    <location>
        <begin position="151"/>
        <end position="169"/>
    </location>
</feature>
<keyword evidence="3 6" id="KW-0812">Transmembrane</keyword>
<dbReference type="GO" id="GO:0005886">
    <property type="term" value="C:plasma membrane"/>
    <property type="evidence" value="ECO:0007669"/>
    <property type="project" value="UniProtKB-SubCell"/>
</dbReference>
<feature type="transmembrane region" description="Helical" evidence="6">
    <location>
        <begin position="383"/>
        <end position="404"/>
    </location>
</feature>
<evidence type="ECO:0000256" key="6">
    <source>
        <dbReference type="SAM" id="Phobius"/>
    </source>
</evidence>
<sequence>MQFSFFRKLLLSSIGASVISVGSSGLNFLANIALARYFSENVFADYSYVFSLLAVVSLIATLGTNQLLLLKLPKLDQKHAKVLIARVNHCVFILTAITLLFLCYNLSSMGYDFRVIVAIAICFVIMPFNLVRQGVYFANQIVVFHQFWDKLFRVGVFIICLWILKLFDATDLESVLIALTLSYWIPVIAFSIFHKEVRAFQVVKNERLNKSELGLSLRLYGVVIATTLLTNLDILFLGNFGSKSDLALFSAAQKIALFSSIFLIAVTNVVTPILVKAEDKGNAKLLSYSHISSALGFISVLVFFILIYIFGEYILSLFGSSYINAQAALVTLVTGALINAFFGQTMTLMKVKGHSKELFYIVAVSLLLKCVLIQVFYLHFGIIGVAFSSVIAILCWNVGCWFFLYRKLNINSAVVGIL</sequence>
<dbReference type="InterPro" id="IPR050833">
    <property type="entry name" value="Poly_Biosynth_Transport"/>
</dbReference>
<dbReference type="RefSeq" id="WP_138319763.1">
    <property type="nucleotide sequence ID" value="NZ_VCBC01000008.1"/>
</dbReference>
<accession>A0A5R9IKV1</accession>
<evidence type="ECO:0000256" key="4">
    <source>
        <dbReference type="ARBA" id="ARBA00022989"/>
    </source>
</evidence>
<keyword evidence="8" id="KW-1185">Reference proteome</keyword>
<dbReference type="Pfam" id="PF01943">
    <property type="entry name" value="Polysacc_synt"/>
    <property type="match status" value="1"/>
</dbReference>
<keyword evidence="4 6" id="KW-1133">Transmembrane helix</keyword>
<dbReference type="InterPro" id="IPR002797">
    <property type="entry name" value="Polysacc_synth"/>
</dbReference>
<gene>
    <name evidence="7" type="ORF">FE810_09205</name>
</gene>
<evidence type="ECO:0000256" key="2">
    <source>
        <dbReference type="ARBA" id="ARBA00022475"/>
    </source>
</evidence>
<evidence type="ECO:0000256" key="1">
    <source>
        <dbReference type="ARBA" id="ARBA00004651"/>
    </source>
</evidence>
<dbReference type="PANTHER" id="PTHR30250">
    <property type="entry name" value="PST FAMILY PREDICTED COLANIC ACID TRANSPORTER"/>
    <property type="match status" value="1"/>
</dbReference>
<keyword evidence="5 6" id="KW-0472">Membrane</keyword>
<reference evidence="7 8" key="1">
    <citation type="submission" date="2019-05" db="EMBL/GenBank/DDBJ databases">
        <title>Genome sequences of Thalassotalea litorea 1K03283.</title>
        <authorList>
            <person name="Zhang D."/>
        </authorList>
    </citation>
    <scope>NUCLEOTIDE SEQUENCE [LARGE SCALE GENOMIC DNA]</scope>
    <source>
        <strain evidence="7 8">MCCC 1K03283</strain>
    </source>
</reference>
<organism evidence="7 8">
    <name type="scientific">Thalassotalea litorea</name>
    <dbReference type="NCBI Taxonomy" id="2020715"/>
    <lineage>
        <taxon>Bacteria</taxon>
        <taxon>Pseudomonadati</taxon>
        <taxon>Pseudomonadota</taxon>
        <taxon>Gammaproteobacteria</taxon>
        <taxon>Alteromonadales</taxon>
        <taxon>Colwelliaceae</taxon>
        <taxon>Thalassotalea</taxon>
    </lineage>
</organism>
<dbReference type="PANTHER" id="PTHR30250:SF11">
    <property type="entry name" value="O-ANTIGEN TRANSPORTER-RELATED"/>
    <property type="match status" value="1"/>
</dbReference>